<comment type="caution">
    <text evidence="1">The sequence shown here is derived from an EMBL/GenBank/DDBJ whole genome shotgun (WGS) entry which is preliminary data.</text>
</comment>
<accession>A0ACB8CYK8</accession>
<reference evidence="1" key="1">
    <citation type="submission" date="2020-05" db="EMBL/GenBank/DDBJ databases">
        <title>Large-scale comparative analyses of tick genomes elucidate their genetic diversity and vector capacities.</title>
        <authorList>
            <person name="Jia N."/>
            <person name="Wang J."/>
            <person name="Shi W."/>
            <person name="Du L."/>
            <person name="Sun Y."/>
            <person name="Zhan W."/>
            <person name="Jiang J."/>
            <person name="Wang Q."/>
            <person name="Zhang B."/>
            <person name="Ji P."/>
            <person name="Sakyi L.B."/>
            <person name="Cui X."/>
            <person name="Yuan T."/>
            <person name="Jiang B."/>
            <person name="Yang W."/>
            <person name="Lam T.T.-Y."/>
            <person name="Chang Q."/>
            <person name="Ding S."/>
            <person name="Wang X."/>
            <person name="Zhu J."/>
            <person name="Ruan X."/>
            <person name="Zhao L."/>
            <person name="Wei J."/>
            <person name="Que T."/>
            <person name="Du C."/>
            <person name="Cheng J."/>
            <person name="Dai P."/>
            <person name="Han X."/>
            <person name="Huang E."/>
            <person name="Gao Y."/>
            <person name="Liu J."/>
            <person name="Shao H."/>
            <person name="Ye R."/>
            <person name="Li L."/>
            <person name="Wei W."/>
            <person name="Wang X."/>
            <person name="Wang C."/>
            <person name="Yang T."/>
            <person name="Huo Q."/>
            <person name="Li W."/>
            <person name="Guo W."/>
            <person name="Chen H."/>
            <person name="Zhou L."/>
            <person name="Ni X."/>
            <person name="Tian J."/>
            <person name="Zhou Y."/>
            <person name="Sheng Y."/>
            <person name="Liu T."/>
            <person name="Pan Y."/>
            <person name="Xia L."/>
            <person name="Li J."/>
            <person name="Zhao F."/>
            <person name="Cao W."/>
        </authorList>
    </citation>
    <scope>NUCLEOTIDE SEQUENCE</scope>
    <source>
        <strain evidence="1">Dsil-2018</strain>
    </source>
</reference>
<name>A0ACB8CYK8_DERSI</name>
<evidence type="ECO:0000313" key="2">
    <source>
        <dbReference type="Proteomes" id="UP000821865"/>
    </source>
</evidence>
<proteinExistence type="predicted"/>
<keyword evidence="2" id="KW-1185">Reference proteome</keyword>
<dbReference type="Proteomes" id="UP000821865">
    <property type="component" value="Chromosome 4"/>
</dbReference>
<dbReference type="EMBL" id="CM023473">
    <property type="protein sequence ID" value="KAH7954225.1"/>
    <property type="molecule type" value="Genomic_DNA"/>
</dbReference>
<protein>
    <submittedName>
        <fullName evidence="1">Uncharacterized protein</fullName>
    </submittedName>
</protein>
<evidence type="ECO:0000313" key="1">
    <source>
        <dbReference type="EMBL" id="KAH7954225.1"/>
    </source>
</evidence>
<gene>
    <name evidence="1" type="ORF">HPB49_016688</name>
</gene>
<organism evidence="1 2">
    <name type="scientific">Dermacentor silvarum</name>
    <name type="common">Tick</name>
    <dbReference type="NCBI Taxonomy" id="543639"/>
    <lineage>
        <taxon>Eukaryota</taxon>
        <taxon>Metazoa</taxon>
        <taxon>Ecdysozoa</taxon>
        <taxon>Arthropoda</taxon>
        <taxon>Chelicerata</taxon>
        <taxon>Arachnida</taxon>
        <taxon>Acari</taxon>
        <taxon>Parasitiformes</taxon>
        <taxon>Ixodida</taxon>
        <taxon>Ixodoidea</taxon>
        <taxon>Ixodidae</taxon>
        <taxon>Rhipicephalinae</taxon>
        <taxon>Dermacentor</taxon>
    </lineage>
</organism>
<sequence>MTDETDPFKAILGQITDDQWDEYRALEGNLQQGSLLHDDSSPESSVSGYTTPDISEDSDATDTDSDAADTDDIGGQNEKFGAKCTDGEIPFDKLTGFVDSSFASEDEYSEEDDSLENNVNEDQLQQKRDVPKLPRYLQGLMGEANKCFARGSLEDAVKMCLEVVRQAPSSPMPYQTLAMVYEELHESSRALQFALIAAYLGPQDAYEWSRLAQLCLEQGLIHKAASCLVKALRADPHDLDLRRRLCALYEQLGDERHALVSCAALARRMQEPAECLQLSRHLVAVYRERDNLAGAARVLLNVATKFPTRVSDEDITMLLEMQLTLKMHSEALLVLHNHCGVELLPRPEGYERISAELLTDCLVTFDICLVPVELPVEITTKLVLCLIHLGARHLVMDLVRKLQHELNPEEEGGFLLDVAEAFMDEGFEHDARPLLRVLVHTRNYGLASVWFRYAECLQRLGEYGDATKAYERTCELEPRHAQARLSLGQLLAAQGHRQRAINCLATDARHLHDTDNSTPEQQQESASVLLCRAHLLWESGPRESFIEAAMMLVQAHCLSVRTFEEYDAVYLNTDSPGSHEGNPRSA</sequence>